<dbReference type="RefSeq" id="XP_044719400.1">
    <property type="nucleotide sequence ID" value="XM_044865438.1"/>
</dbReference>
<evidence type="ECO:0000313" key="4">
    <source>
        <dbReference type="Proteomes" id="UP000824596"/>
    </source>
</evidence>
<evidence type="ECO:0000256" key="1">
    <source>
        <dbReference type="SAM" id="Coils"/>
    </source>
</evidence>
<feature type="region of interest" description="Disordered" evidence="2">
    <location>
        <begin position="114"/>
        <end position="137"/>
    </location>
</feature>
<proteinExistence type="predicted"/>
<keyword evidence="4" id="KW-1185">Reference proteome</keyword>
<sequence length="324" mass="37080">MNPQNQAGATFADAIHDTFPNIAAALHRVQACDCSSLASMLQNPTDDMYKNQVEALCQAAESAMDHFINQNAHLERRIAELETHLAQAQGTPRTQDSLVTLADELRTLLSARPTELRPEPRPRRMMPNPNPFEGDEKDVKKRQLQYVNWRSQVLRAFAVDKSFFATDFIRIQHIAGLLGGSASKLYRKKFDFIIEHEENQAIWPWQTHTDCLAEMNKQYETLDLTLSASQAFDNLWMGKKPFQNFIADFAALAEECGKTETQKVESLQLKVSQELANEMTHQLVRPARDNFSEWCKMYQTIYDNLLVKDHQDKLRSTDEGGLLY</sequence>
<dbReference type="GeneID" id="68356096"/>
<dbReference type="Proteomes" id="UP000824596">
    <property type="component" value="Unassembled WGS sequence"/>
</dbReference>
<evidence type="ECO:0000313" key="3">
    <source>
        <dbReference type="EMBL" id="KAH0961887.1"/>
    </source>
</evidence>
<name>A0A9P8MZC0_9HYPO</name>
<accession>A0A9P8MZC0</accession>
<organism evidence="3 4">
    <name type="scientific">Hirsutella rhossiliensis</name>
    <dbReference type="NCBI Taxonomy" id="111463"/>
    <lineage>
        <taxon>Eukaryota</taxon>
        <taxon>Fungi</taxon>
        <taxon>Dikarya</taxon>
        <taxon>Ascomycota</taxon>
        <taxon>Pezizomycotina</taxon>
        <taxon>Sordariomycetes</taxon>
        <taxon>Hypocreomycetidae</taxon>
        <taxon>Hypocreales</taxon>
        <taxon>Ophiocordycipitaceae</taxon>
        <taxon>Hirsutella</taxon>
    </lineage>
</organism>
<evidence type="ECO:0000256" key="2">
    <source>
        <dbReference type="SAM" id="MobiDB-lite"/>
    </source>
</evidence>
<keyword evidence="1" id="KW-0175">Coiled coil</keyword>
<dbReference type="EMBL" id="JAIZPD010000007">
    <property type="protein sequence ID" value="KAH0961887.1"/>
    <property type="molecule type" value="Genomic_DNA"/>
</dbReference>
<dbReference type="OrthoDB" id="3555093at2759"/>
<protein>
    <submittedName>
        <fullName evidence="3">Uncharacterized protein</fullName>
    </submittedName>
</protein>
<dbReference type="AlphaFoldDB" id="A0A9P8MZC0"/>
<gene>
    <name evidence="3" type="ORF">HRG_06967</name>
</gene>
<comment type="caution">
    <text evidence="3">The sequence shown here is derived from an EMBL/GenBank/DDBJ whole genome shotgun (WGS) entry which is preliminary data.</text>
</comment>
<feature type="coiled-coil region" evidence="1">
    <location>
        <begin position="57"/>
        <end position="91"/>
    </location>
</feature>
<reference evidence="3" key="1">
    <citation type="submission" date="2021-09" db="EMBL/GenBank/DDBJ databases">
        <title>A high-quality genome of the endoparasitic fungus Hirsutella rhossiliensis with a comparison of Hirsutella genomes reveals transposable elements contributing to genome size variation.</title>
        <authorList>
            <person name="Lin R."/>
            <person name="Jiao Y."/>
            <person name="Sun X."/>
            <person name="Ling J."/>
            <person name="Xie B."/>
            <person name="Cheng X."/>
        </authorList>
    </citation>
    <scope>NUCLEOTIDE SEQUENCE</scope>
    <source>
        <strain evidence="3">HR02</strain>
    </source>
</reference>